<keyword evidence="2 6" id="KW-0378">Hydrolase</keyword>
<accession>A0ABV6K5Y7</accession>
<protein>
    <submittedName>
        <fullName evidence="6">DEAD/DEAH box helicase</fullName>
        <ecNumber evidence="6">3.6.4.-</ecNumber>
    </submittedName>
</protein>
<evidence type="ECO:0000313" key="6">
    <source>
        <dbReference type="EMBL" id="MFC0424489.1"/>
    </source>
</evidence>
<dbReference type="RefSeq" id="WP_137644945.1">
    <property type="nucleotide sequence ID" value="NZ_BAABRM010000009.1"/>
</dbReference>
<evidence type="ECO:0000259" key="5">
    <source>
        <dbReference type="Pfam" id="PF13087"/>
    </source>
</evidence>
<dbReference type="EMBL" id="JBHLUK010000072">
    <property type="protein sequence ID" value="MFC0424489.1"/>
    <property type="molecule type" value="Genomic_DNA"/>
</dbReference>
<evidence type="ECO:0000256" key="4">
    <source>
        <dbReference type="ARBA" id="ARBA00022840"/>
    </source>
</evidence>
<evidence type="ECO:0000256" key="1">
    <source>
        <dbReference type="ARBA" id="ARBA00022741"/>
    </source>
</evidence>
<sequence length="306" mass="33260">MTAAFQIMQLLVPVMSTTLASVQSMFKQFGANTLDNVFVDEAGQATPSSVAGLIWRARHFTAVGDPAQIEPVVTTGEAALRMIAQAYDVDAKYTIPTSSAQQLADNASVYGTVRQDGSWIGMPLWVHRRCASPMFEIANEISYENRMVQGKLTKKGDQLTSQWLDSKGTTSQRQFVPVHAKVVADQIKTLLESGVKLDDIFVISPFRAVVAGMKRALRGQSGGGDGAKWVDSHIGTVHTFQGKEADVVFFVIGTDATSDGSANWAFQKPNLLNVAATRAKKAFYVVGDRKRIGPKKYITVADRLLS</sequence>
<dbReference type="GO" id="GO:0016787">
    <property type="term" value="F:hydrolase activity"/>
    <property type="evidence" value="ECO:0007669"/>
    <property type="project" value="UniProtKB-KW"/>
</dbReference>
<comment type="caution">
    <text evidence="6">The sequence shown here is derived from an EMBL/GenBank/DDBJ whole genome shotgun (WGS) entry which is preliminary data.</text>
</comment>
<keyword evidence="7" id="KW-1185">Reference proteome</keyword>
<evidence type="ECO:0000256" key="3">
    <source>
        <dbReference type="ARBA" id="ARBA00022806"/>
    </source>
</evidence>
<feature type="domain" description="DNA2/NAM7 helicase-like C-terminal" evidence="5">
    <location>
        <begin position="172"/>
        <end position="289"/>
    </location>
</feature>
<keyword evidence="3 6" id="KW-0347">Helicase</keyword>
<dbReference type="InterPro" id="IPR041679">
    <property type="entry name" value="DNA2/NAM7-like_C"/>
</dbReference>
<dbReference type="SUPFAM" id="SSF52540">
    <property type="entry name" value="P-loop containing nucleoside triphosphate hydrolases"/>
    <property type="match status" value="1"/>
</dbReference>
<dbReference type="EC" id="3.6.4.-" evidence="6"/>
<name>A0ABV6K5Y7_9LACO</name>
<dbReference type="Proteomes" id="UP001589855">
    <property type="component" value="Unassembled WGS sequence"/>
</dbReference>
<gene>
    <name evidence="6" type="ORF">ACFFGS_10190</name>
</gene>
<evidence type="ECO:0000256" key="2">
    <source>
        <dbReference type="ARBA" id="ARBA00022801"/>
    </source>
</evidence>
<dbReference type="InterPro" id="IPR050534">
    <property type="entry name" value="Coronavir_polyprotein_1ab"/>
</dbReference>
<evidence type="ECO:0000313" key="7">
    <source>
        <dbReference type="Proteomes" id="UP001589855"/>
    </source>
</evidence>
<keyword evidence="4" id="KW-0067">ATP-binding</keyword>
<dbReference type="InterPro" id="IPR047187">
    <property type="entry name" value="SF1_C_Upf1"/>
</dbReference>
<organism evidence="6 7">
    <name type="scientific">Lactiplantibacillus plajomi</name>
    <dbReference type="NCBI Taxonomy" id="1457217"/>
    <lineage>
        <taxon>Bacteria</taxon>
        <taxon>Bacillati</taxon>
        <taxon>Bacillota</taxon>
        <taxon>Bacilli</taxon>
        <taxon>Lactobacillales</taxon>
        <taxon>Lactobacillaceae</taxon>
        <taxon>Lactiplantibacillus</taxon>
    </lineage>
</organism>
<dbReference type="Gene3D" id="3.40.50.300">
    <property type="entry name" value="P-loop containing nucleotide triphosphate hydrolases"/>
    <property type="match status" value="2"/>
</dbReference>
<proteinExistence type="predicted"/>
<dbReference type="Pfam" id="PF13087">
    <property type="entry name" value="AAA_12"/>
    <property type="match status" value="1"/>
</dbReference>
<keyword evidence="1" id="KW-0547">Nucleotide-binding</keyword>
<dbReference type="PANTHER" id="PTHR43788">
    <property type="entry name" value="DNA2/NAM7 HELICASE FAMILY MEMBER"/>
    <property type="match status" value="1"/>
</dbReference>
<dbReference type="GO" id="GO:0004386">
    <property type="term" value="F:helicase activity"/>
    <property type="evidence" value="ECO:0007669"/>
    <property type="project" value="UniProtKB-KW"/>
</dbReference>
<reference evidence="6 7" key="1">
    <citation type="submission" date="2024-09" db="EMBL/GenBank/DDBJ databases">
        <authorList>
            <person name="Sun Q."/>
            <person name="Mori K."/>
        </authorList>
    </citation>
    <scope>NUCLEOTIDE SEQUENCE [LARGE SCALE GENOMIC DNA]</scope>
    <source>
        <strain evidence="6 7">TBRC 4575</strain>
    </source>
</reference>
<dbReference type="PANTHER" id="PTHR43788:SF8">
    <property type="entry name" value="DNA-BINDING PROTEIN SMUBP-2"/>
    <property type="match status" value="1"/>
</dbReference>
<dbReference type="CDD" id="cd18808">
    <property type="entry name" value="SF1_C_Upf1"/>
    <property type="match status" value="1"/>
</dbReference>
<dbReference type="InterPro" id="IPR027417">
    <property type="entry name" value="P-loop_NTPase"/>
</dbReference>